<dbReference type="AlphaFoldDB" id="A0A4R3JGB6"/>
<reference evidence="4 7" key="1">
    <citation type="journal article" date="2018" name="Int. J. Syst. Evol. Microbiol.">
        <title>Draft Genome Sequence of Faecalimonas umbilicata JCM 30896T, an Acetate-Producing Bacterium Isolated from Human Feces.</title>
        <authorList>
            <person name="Sakamoto M."/>
            <person name="Ikeyama N."/>
            <person name="Yuki M."/>
            <person name="Ohkuma M."/>
        </authorList>
    </citation>
    <scope>NUCLEOTIDE SEQUENCE [LARGE SCALE GENOMIC DNA]</scope>
    <source>
        <strain evidence="4 7">EGH7</strain>
    </source>
</reference>
<feature type="transmembrane region" description="Helical" evidence="2">
    <location>
        <begin position="36"/>
        <end position="62"/>
    </location>
</feature>
<keyword evidence="2" id="KW-1133">Transmembrane helix</keyword>
<keyword evidence="2" id="KW-0472">Membrane</keyword>
<proteinExistence type="inferred from homology"/>
<dbReference type="RefSeq" id="WP_016441270.1">
    <property type="nucleotide sequence ID" value="NZ_BHEO01000002.1"/>
</dbReference>
<dbReference type="InterPro" id="IPR003362">
    <property type="entry name" value="Bact_transf"/>
</dbReference>
<organism evidence="5 6">
    <name type="scientific">Faecalimonas umbilicata</name>
    <dbReference type="NCBI Taxonomy" id="1912855"/>
    <lineage>
        <taxon>Bacteria</taxon>
        <taxon>Bacillati</taxon>
        <taxon>Bacillota</taxon>
        <taxon>Clostridia</taxon>
        <taxon>Lachnospirales</taxon>
        <taxon>Lachnospiraceae</taxon>
        <taxon>Faecalimonas</taxon>
    </lineage>
</organism>
<dbReference type="Proteomes" id="UP000294613">
    <property type="component" value="Unassembled WGS sequence"/>
</dbReference>
<keyword evidence="2" id="KW-0812">Transmembrane</keyword>
<reference evidence="5 6" key="2">
    <citation type="submission" date="2019-03" db="EMBL/GenBank/DDBJ databases">
        <title>Genomic Encyclopedia of Type Strains, Phase IV (KMG-IV): sequencing the most valuable type-strain genomes for metagenomic binning, comparative biology and taxonomic classification.</title>
        <authorList>
            <person name="Goeker M."/>
        </authorList>
    </citation>
    <scope>NUCLEOTIDE SEQUENCE [LARGE SCALE GENOMIC DNA]</scope>
    <source>
        <strain evidence="5 6">DSM 103426</strain>
    </source>
</reference>
<evidence type="ECO:0000259" key="3">
    <source>
        <dbReference type="Pfam" id="PF02397"/>
    </source>
</evidence>
<gene>
    <name evidence="5" type="ORF">EDD74_12420</name>
    <name evidence="4" type="ORF">FAEUMB_03000</name>
</gene>
<evidence type="ECO:0000313" key="4">
    <source>
        <dbReference type="EMBL" id="GBU03759.1"/>
    </source>
</evidence>
<dbReference type="Pfam" id="PF02397">
    <property type="entry name" value="Bac_transf"/>
    <property type="match status" value="1"/>
</dbReference>
<dbReference type="GO" id="GO:0016780">
    <property type="term" value="F:phosphotransferase activity, for other substituted phosphate groups"/>
    <property type="evidence" value="ECO:0007669"/>
    <property type="project" value="TreeGrafter"/>
</dbReference>
<dbReference type="EMBL" id="BHEO01000002">
    <property type="protein sequence ID" value="GBU03759.1"/>
    <property type="molecule type" value="Genomic_DNA"/>
</dbReference>
<dbReference type="Proteomes" id="UP000702954">
    <property type="component" value="Unassembled WGS sequence"/>
</dbReference>
<name>A0A4R3JGB6_9FIRM</name>
<protein>
    <submittedName>
        <fullName evidence="4">Glycosyl transferase</fullName>
    </submittedName>
    <submittedName>
        <fullName evidence="5">Lipopolysaccharide/colanic/teichoic acid biosynthesis glycosyltransferase</fullName>
    </submittedName>
</protein>
<dbReference type="PANTHER" id="PTHR30576">
    <property type="entry name" value="COLANIC BIOSYNTHESIS UDP-GLUCOSE LIPID CARRIER TRANSFERASE"/>
    <property type="match status" value="1"/>
</dbReference>
<sequence>MLKSWSELPEQMRNDEVKKYYKILSKKKSALRIKRIADVFLAFIFMILLSPVMIFIACWIKIDSKGPVFYRQERITSYGKPYRIFKFRTMVTGADKKGPLVTEKSDSRITKVGQKLRKLRLDELPQLFNILTGDMTFVGTRPEVKKYVDCYTDEMQATLLLPAGITSNTSIEYKDEDEIIDAYRAKGITDVDEIYLNYILPEKMKYNLKYIETFGFFSDMKIMLRTAMAVIK</sequence>
<evidence type="ECO:0000313" key="5">
    <source>
        <dbReference type="EMBL" id="TCS65198.1"/>
    </source>
</evidence>
<dbReference type="PANTHER" id="PTHR30576:SF0">
    <property type="entry name" value="UNDECAPRENYL-PHOSPHATE N-ACETYLGALACTOSAMINYL 1-PHOSPHATE TRANSFERASE-RELATED"/>
    <property type="match status" value="1"/>
</dbReference>
<evidence type="ECO:0000313" key="7">
    <source>
        <dbReference type="Proteomes" id="UP000702954"/>
    </source>
</evidence>
<evidence type="ECO:0000313" key="6">
    <source>
        <dbReference type="Proteomes" id="UP000294613"/>
    </source>
</evidence>
<evidence type="ECO:0000256" key="2">
    <source>
        <dbReference type="SAM" id="Phobius"/>
    </source>
</evidence>
<comment type="caution">
    <text evidence="5">The sequence shown here is derived from an EMBL/GenBank/DDBJ whole genome shotgun (WGS) entry which is preliminary data.</text>
</comment>
<feature type="domain" description="Bacterial sugar transferase" evidence="3">
    <location>
        <begin position="34"/>
        <end position="232"/>
    </location>
</feature>
<keyword evidence="5" id="KW-0808">Transferase</keyword>
<comment type="similarity">
    <text evidence="1">Belongs to the bacterial sugar transferase family.</text>
</comment>
<keyword evidence="7" id="KW-1185">Reference proteome</keyword>
<accession>A0A4R3JGB6</accession>
<dbReference type="EMBL" id="SLZV01000024">
    <property type="protein sequence ID" value="TCS65198.1"/>
    <property type="molecule type" value="Genomic_DNA"/>
</dbReference>
<evidence type="ECO:0000256" key="1">
    <source>
        <dbReference type="ARBA" id="ARBA00006464"/>
    </source>
</evidence>